<gene>
    <name evidence="1" type="ORF">CE91St3_31470</name>
</gene>
<name>A0AA37KAP9_9BACT</name>
<protein>
    <submittedName>
        <fullName evidence="1">Uncharacterized protein</fullName>
    </submittedName>
</protein>
<dbReference type="Proteomes" id="UP001055114">
    <property type="component" value="Unassembled WGS sequence"/>
</dbReference>
<evidence type="ECO:0000313" key="1">
    <source>
        <dbReference type="EMBL" id="GKH73284.1"/>
    </source>
</evidence>
<dbReference type="Gene3D" id="1.10.1750.10">
    <property type="match status" value="1"/>
</dbReference>
<dbReference type="InterPro" id="IPR010921">
    <property type="entry name" value="Trp_repressor/repl_initiator"/>
</dbReference>
<dbReference type="SUPFAM" id="SSF48295">
    <property type="entry name" value="TrpR-like"/>
    <property type="match status" value="1"/>
</dbReference>
<sequence>MNDKLKVLLHAVAEVTNIDTATLRQHKSKTHKIAFAKHVFCYVGCIKLRFKQQDIGNYIGLSQSRVCQVTSRSNFMRVNNQGCKGICDEVLKVEERFEELSDEVRLGKVTL</sequence>
<dbReference type="EMBL" id="BQNZ01000003">
    <property type="protein sequence ID" value="GKH73284.1"/>
    <property type="molecule type" value="Genomic_DNA"/>
</dbReference>
<accession>A0AA37KAP9</accession>
<evidence type="ECO:0000313" key="2">
    <source>
        <dbReference type="Proteomes" id="UP001055114"/>
    </source>
</evidence>
<dbReference type="AlphaFoldDB" id="A0AA37KAP9"/>
<dbReference type="RefSeq" id="WP_075965513.1">
    <property type="nucleotide sequence ID" value="NZ_BQNZ01000003.1"/>
</dbReference>
<proteinExistence type="predicted"/>
<dbReference type="GO" id="GO:0043565">
    <property type="term" value="F:sequence-specific DNA binding"/>
    <property type="evidence" value="ECO:0007669"/>
    <property type="project" value="InterPro"/>
</dbReference>
<organism evidence="1 2">
    <name type="scientific">Parabacteroides merdae</name>
    <dbReference type="NCBI Taxonomy" id="46503"/>
    <lineage>
        <taxon>Bacteria</taxon>
        <taxon>Pseudomonadati</taxon>
        <taxon>Bacteroidota</taxon>
        <taxon>Bacteroidia</taxon>
        <taxon>Bacteroidales</taxon>
        <taxon>Tannerellaceae</taxon>
        <taxon>Parabacteroides</taxon>
    </lineage>
</organism>
<reference evidence="1" key="1">
    <citation type="submission" date="2022-01" db="EMBL/GenBank/DDBJ databases">
        <title>Novel bile acid biosynthetic pathways are enriched in the microbiome of centenarians.</title>
        <authorList>
            <person name="Sato Y."/>
            <person name="Atarashi K."/>
            <person name="Plichta R.D."/>
            <person name="Arai Y."/>
            <person name="Sasajima S."/>
            <person name="Kearney M.S."/>
            <person name="Suda W."/>
            <person name="Takeshita K."/>
            <person name="Sasaki T."/>
            <person name="Okamoto S."/>
            <person name="Skelly N.A."/>
            <person name="Okamura Y."/>
            <person name="Vlamakis H."/>
            <person name="Li Y."/>
            <person name="Tanoue T."/>
            <person name="Takei H."/>
            <person name="Nittono H."/>
            <person name="Narushima S."/>
            <person name="Irie J."/>
            <person name="Itoh H."/>
            <person name="Moriya K."/>
            <person name="Sugiura Y."/>
            <person name="Suematsu M."/>
            <person name="Moritoki N."/>
            <person name="Shibata S."/>
            <person name="Littman R.D."/>
            <person name="Fischbach A.M."/>
            <person name="Uwamino Y."/>
            <person name="Inoue T."/>
            <person name="Honda A."/>
            <person name="Hattori M."/>
            <person name="Murai T."/>
            <person name="Xavier J.R."/>
            <person name="Hirose N."/>
            <person name="Honda K."/>
        </authorList>
    </citation>
    <scope>NUCLEOTIDE SEQUENCE</scope>
    <source>
        <strain evidence="1">CE91-St3</strain>
    </source>
</reference>
<comment type="caution">
    <text evidence="1">The sequence shown here is derived from an EMBL/GenBank/DDBJ whole genome shotgun (WGS) entry which is preliminary data.</text>
</comment>